<dbReference type="RefSeq" id="WP_185684241.1">
    <property type="nucleotide sequence ID" value="NZ_JACLAU010000028.1"/>
</dbReference>
<sequence>MTAAAPAPPAGSARPSRLDRWRGLLGRLRRDRRAISAVEFAMVMPVLSGAGLGTIELANMATTYMRVSQAAVMMADNASRAKQASGSGGAVMREFDVNDLFAAIDLQYPGLQMYQNGRVILSSLEQNNAGGQWIHWQRCRGLTTWASKYGVQGTGTATGTSFAGMGPSGSLLTADSNSAIMFVEVYYQYRPIFFNVGGAAAPLIYRSAAVYVRDDRDLTGGSPYPGAGLANPSPTSSRSTC</sequence>
<dbReference type="AlphaFoldDB" id="A0A7X1KD06"/>
<comment type="caution">
    <text evidence="3">The sequence shown here is derived from an EMBL/GenBank/DDBJ whole genome shotgun (WGS) entry which is preliminary data.</text>
</comment>
<gene>
    <name evidence="3" type="ORF">H7F49_14225</name>
</gene>
<accession>A0A7X1KD06</accession>
<organism evidence="3 4">
    <name type="scientific">Novosphingobium aerophilum</name>
    <dbReference type="NCBI Taxonomy" id="2839843"/>
    <lineage>
        <taxon>Bacteria</taxon>
        <taxon>Pseudomonadati</taxon>
        <taxon>Pseudomonadota</taxon>
        <taxon>Alphaproteobacteria</taxon>
        <taxon>Sphingomonadales</taxon>
        <taxon>Sphingomonadaceae</taxon>
        <taxon>Novosphingobium</taxon>
    </lineage>
</organism>
<proteinExistence type="predicted"/>
<evidence type="ECO:0000313" key="3">
    <source>
        <dbReference type="EMBL" id="MBC2652850.1"/>
    </source>
</evidence>
<protein>
    <submittedName>
        <fullName evidence="3">Pilus assembly protein</fullName>
    </submittedName>
</protein>
<evidence type="ECO:0000256" key="1">
    <source>
        <dbReference type="SAM" id="MobiDB-lite"/>
    </source>
</evidence>
<dbReference type="EMBL" id="JACLAU010000028">
    <property type="protein sequence ID" value="MBC2652850.1"/>
    <property type="molecule type" value="Genomic_DNA"/>
</dbReference>
<evidence type="ECO:0000313" key="4">
    <source>
        <dbReference type="Proteomes" id="UP000520156"/>
    </source>
</evidence>
<feature type="domain" description="TadE-like" evidence="2">
    <location>
        <begin position="36"/>
        <end position="71"/>
    </location>
</feature>
<keyword evidence="4" id="KW-1185">Reference proteome</keyword>
<feature type="region of interest" description="Disordered" evidence="1">
    <location>
        <begin position="222"/>
        <end position="241"/>
    </location>
</feature>
<dbReference type="InterPro" id="IPR012495">
    <property type="entry name" value="TadE-like_dom"/>
</dbReference>
<feature type="compositionally biased region" description="Polar residues" evidence="1">
    <location>
        <begin position="232"/>
        <end position="241"/>
    </location>
</feature>
<dbReference type="Proteomes" id="UP000520156">
    <property type="component" value="Unassembled WGS sequence"/>
</dbReference>
<reference evidence="3 4" key="1">
    <citation type="submission" date="2020-08" db="EMBL/GenBank/DDBJ databases">
        <title>The genome sequence of Novosphingobium flavum 4Y4.</title>
        <authorList>
            <person name="Liu Y."/>
        </authorList>
    </citation>
    <scope>NUCLEOTIDE SEQUENCE [LARGE SCALE GENOMIC DNA]</scope>
    <source>
        <strain evidence="3 4">4Y4</strain>
    </source>
</reference>
<name>A0A7X1KD06_9SPHN</name>
<dbReference type="Pfam" id="PF07811">
    <property type="entry name" value="TadE"/>
    <property type="match status" value="1"/>
</dbReference>
<evidence type="ECO:0000259" key="2">
    <source>
        <dbReference type="Pfam" id="PF07811"/>
    </source>
</evidence>